<proteinExistence type="predicted"/>
<feature type="transmembrane region" description="Helical" evidence="1">
    <location>
        <begin position="122"/>
        <end position="143"/>
    </location>
</feature>
<evidence type="ECO:0000256" key="1">
    <source>
        <dbReference type="SAM" id="Phobius"/>
    </source>
</evidence>
<dbReference type="Proteomes" id="UP000325415">
    <property type="component" value="Unassembled WGS sequence"/>
</dbReference>
<accession>A0A5N6S7I3</accession>
<comment type="caution">
    <text evidence="2">The sequence shown here is derived from an EMBL/GenBank/DDBJ whole genome shotgun (WGS) entry which is preliminary data.</text>
</comment>
<feature type="transmembrane region" description="Helical" evidence="1">
    <location>
        <begin position="20"/>
        <end position="46"/>
    </location>
</feature>
<dbReference type="OrthoDB" id="3232882at2"/>
<protein>
    <submittedName>
        <fullName evidence="2">Uncharacterized protein</fullName>
    </submittedName>
</protein>
<keyword evidence="3" id="KW-1185">Reference proteome</keyword>
<organism evidence="2 3">
    <name type="scientific">Bifidobacterium tibiigranuli</name>
    <dbReference type="NCBI Taxonomy" id="2172043"/>
    <lineage>
        <taxon>Bacteria</taxon>
        <taxon>Bacillati</taxon>
        <taxon>Actinomycetota</taxon>
        <taxon>Actinomycetes</taxon>
        <taxon>Bifidobacteriales</taxon>
        <taxon>Bifidobacteriaceae</taxon>
        <taxon>Bifidobacterium</taxon>
    </lineage>
</organism>
<reference evidence="2 3" key="1">
    <citation type="submission" date="2018-04" db="EMBL/GenBank/DDBJ databases">
        <authorList>
            <person name="Eckel V.P."/>
            <person name="Vogel R.F."/>
        </authorList>
    </citation>
    <scope>NUCLEOTIDE SEQUENCE [LARGE SCALE GENOMIC DNA]</scope>
    <source>
        <strain evidence="3">TMW 2.1764</strain>
    </source>
</reference>
<keyword evidence="1" id="KW-0472">Membrane</keyword>
<dbReference type="GeneID" id="78126142"/>
<keyword evidence="1" id="KW-0812">Transmembrane</keyword>
<sequence length="150" mass="16178">MNDNDQQSSDLLSASDWAGLIGFVSSVVLGMAFPFFAAVAVVHRLFSFGDMYSWVRGWQAVLGVTGIFLVWFFATFITDRIANRLFAKSLHSVLNELAGDALCLILLVALMSGVFVDIRGAFVSSVIALVLSTVLGLTINAVIDRQEGKG</sequence>
<dbReference type="EMBL" id="QDAG01000001">
    <property type="protein sequence ID" value="KAE8130070.1"/>
    <property type="molecule type" value="Genomic_DNA"/>
</dbReference>
<name>A0A5N6S7I3_9BIFI</name>
<dbReference type="AlphaFoldDB" id="A0A5N6S7I3"/>
<evidence type="ECO:0000313" key="3">
    <source>
        <dbReference type="Proteomes" id="UP000325415"/>
    </source>
</evidence>
<feature type="transmembrane region" description="Helical" evidence="1">
    <location>
        <begin position="58"/>
        <end position="77"/>
    </location>
</feature>
<dbReference type="RefSeq" id="WP_152579764.1">
    <property type="nucleotide sequence ID" value="NZ_JAKVIV010000015.1"/>
</dbReference>
<feature type="transmembrane region" description="Helical" evidence="1">
    <location>
        <begin position="97"/>
        <end position="116"/>
    </location>
</feature>
<gene>
    <name evidence="2" type="ORF">DDE84_00285</name>
</gene>
<evidence type="ECO:0000313" key="2">
    <source>
        <dbReference type="EMBL" id="KAE8130070.1"/>
    </source>
</evidence>
<keyword evidence="1" id="KW-1133">Transmembrane helix</keyword>